<dbReference type="NCBIfam" id="NF038122">
    <property type="entry name" value="metallo_LGF"/>
    <property type="match status" value="1"/>
</dbReference>
<evidence type="ECO:0000313" key="3">
    <source>
        <dbReference type="EMBL" id="GAA3703027.1"/>
    </source>
</evidence>
<dbReference type="NCBIfam" id="TIGR02595">
    <property type="entry name" value="PEP_CTERM"/>
    <property type="match status" value="1"/>
</dbReference>
<dbReference type="Proteomes" id="UP001500523">
    <property type="component" value="Unassembled WGS sequence"/>
</dbReference>
<keyword evidence="4" id="KW-1185">Reference proteome</keyword>
<dbReference type="NCBIfam" id="NF035944">
    <property type="entry name" value="PEPxxWA-CTERM"/>
    <property type="match status" value="1"/>
</dbReference>
<dbReference type="RefSeq" id="WP_344692367.1">
    <property type="nucleotide sequence ID" value="NZ_BAABBF010000002.1"/>
</dbReference>
<accession>A0ABP7DAC8</accession>
<evidence type="ECO:0000259" key="2">
    <source>
        <dbReference type="Pfam" id="PF07589"/>
    </source>
</evidence>
<dbReference type="SUPFAM" id="SSF55486">
    <property type="entry name" value="Metalloproteases ('zincins'), catalytic domain"/>
    <property type="match status" value="1"/>
</dbReference>
<evidence type="ECO:0000313" key="4">
    <source>
        <dbReference type="Proteomes" id="UP001500523"/>
    </source>
</evidence>
<dbReference type="InterPro" id="IPR013424">
    <property type="entry name" value="Ice-binding_C"/>
</dbReference>
<dbReference type="InterPro" id="IPR024079">
    <property type="entry name" value="MetalloPept_cat_dom_sf"/>
</dbReference>
<protein>
    <recommendedName>
        <fullName evidence="2">Ice-binding protein C-terminal domain-containing protein</fullName>
    </recommendedName>
</protein>
<comment type="caution">
    <text evidence="3">The sequence shown here is derived from an EMBL/GenBank/DDBJ whole genome shotgun (WGS) entry which is preliminary data.</text>
</comment>
<evidence type="ECO:0000256" key="1">
    <source>
        <dbReference type="SAM" id="SignalP"/>
    </source>
</evidence>
<reference evidence="4" key="1">
    <citation type="journal article" date="2019" name="Int. J. Syst. Evol. Microbiol.">
        <title>The Global Catalogue of Microorganisms (GCM) 10K type strain sequencing project: providing services to taxonomists for standard genome sequencing and annotation.</title>
        <authorList>
            <consortium name="The Broad Institute Genomics Platform"/>
            <consortium name="The Broad Institute Genome Sequencing Center for Infectious Disease"/>
            <person name="Wu L."/>
            <person name="Ma J."/>
        </authorList>
    </citation>
    <scope>NUCLEOTIDE SEQUENCE [LARGE SCALE GENOMIC DNA]</scope>
    <source>
        <strain evidence="4">JCM 17498</strain>
    </source>
</reference>
<organism evidence="3 4">
    <name type="scientific">Sphingomonas cynarae</name>
    <dbReference type="NCBI Taxonomy" id="930197"/>
    <lineage>
        <taxon>Bacteria</taxon>
        <taxon>Pseudomonadati</taxon>
        <taxon>Pseudomonadota</taxon>
        <taxon>Alphaproteobacteria</taxon>
        <taxon>Sphingomonadales</taxon>
        <taxon>Sphingomonadaceae</taxon>
        <taxon>Sphingomonas</taxon>
    </lineage>
</organism>
<feature type="signal peptide" evidence="1">
    <location>
        <begin position="1"/>
        <end position="26"/>
    </location>
</feature>
<name>A0ABP7DAC8_9SPHN</name>
<dbReference type="Gene3D" id="3.40.390.10">
    <property type="entry name" value="Collagenase (Catalytic Domain)"/>
    <property type="match status" value="1"/>
</dbReference>
<keyword evidence="1" id="KW-0732">Signal</keyword>
<sequence length="407" mass="42406">MRSKTMQMLIGLSLGATALTASPAQAVSFNLIDTGGTAAGTQARIGFEIATAYWSSIFTDDVTINLEIGFRTLGAGVLGSTGSARSLLSMNQGYAALATDMTSALDVSAVNNLAPRSLSTAIPGAGAVTAITNGINRTNNGYVDNVTRIDNDGGVNNSTLAVTKASAKALGVTTDVNGNAINYASVDGSITFSNAFAFDFDPRDGITSTAFDFVGVAIHEIGHALGFVSGVDSYDARTNAAGTITSGLLENFVVMNSLDLFRYSGDGALDWSTSTSNKYFSIDGGETQLFGSSLFSTGRANGDGQQASHWKDAPSGREQLGILDPTSGRGQMQEVTALDLSAYDAIGWDVSFDTLANSGYRKSTAVLYRELTGTVPEPATWAMMLVGFAMVGAATRYRRRNSTVAFG</sequence>
<proteinExistence type="predicted"/>
<dbReference type="EMBL" id="BAABBF010000002">
    <property type="protein sequence ID" value="GAA3703027.1"/>
    <property type="molecule type" value="Genomic_DNA"/>
</dbReference>
<feature type="domain" description="Ice-binding protein C-terminal" evidence="2">
    <location>
        <begin position="374"/>
        <end position="399"/>
    </location>
</feature>
<dbReference type="Pfam" id="PF07589">
    <property type="entry name" value="PEP-CTERM"/>
    <property type="match status" value="1"/>
</dbReference>
<gene>
    <name evidence="3" type="ORF">GCM10022268_10930</name>
</gene>
<feature type="chain" id="PRO_5046186796" description="Ice-binding protein C-terminal domain-containing protein" evidence="1">
    <location>
        <begin position="27"/>
        <end position="407"/>
    </location>
</feature>